<dbReference type="InterPro" id="IPR029047">
    <property type="entry name" value="HSP70_peptide-bd_sf"/>
</dbReference>
<dbReference type="SUPFAM" id="SSF100934">
    <property type="entry name" value="Heat shock protein 70kD (HSP70), C-terminal subdomain"/>
    <property type="match status" value="1"/>
</dbReference>
<dbReference type="PROSITE" id="PS01036">
    <property type="entry name" value="HSP70_3"/>
    <property type="match status" value="1"/>
</dbReference>
<name>A0AAN8W3S4_9MAGN</name>
<dbReference type="Gene3D" id="3.30.420.40">
    <property type="match status" value="2"/>
</dbReference>
<dbReference type="AlphaFoldDB" id="A0AAN8W3S4"/>
<comment type="caution">
    <text evidence="3">The sequence shown here is derived from an EMBL/GenBank/DDBJ whole genome shotgun (WGS) entry which is preliminary data.</text>
</comment>
<organism evidence="3 4">
    <name type="scientific">Dillenia turbinata</name>
    <dbReference type="NCBI Taxonomy" id="194707"/>
    <lineage>
        <taxon>Eukaryota</taxon>
        <taxon>Viridiplantae</taxon>
        <taxon>Streptophyta</taxon>
        <taxon>Embryophyta</taxon>
        <taxon>Tracheophyta</taxon>
        <taxon>Spermatophyta</taxon>
        <taxon>Magnoliopsida</taxon>
        <taxon>eudicotyledons</taxon>
        <taxon>Gunneridae</taxon>
        <taxon>Pentapetalae</taxon>
        <taxon>Dilleniales</taxon>
        <taxon>Dilleniaceae</taxon>
        <taxon>Dillenia</taxon>
    </lineage>
</organism>
<gene>
    <name evidence="3" type="ORF">RJ641_028131</name>
</gene>
<dbReference type="GO" id="GO:0005524">
    <property type="term" value="F:ATP binding"/>
    <property type="evidence" value="ECO:0007669"/>
    <property type="project" value="UniProtKB-KW"/>
</dbReference>
<dbReference type="SUPFAM" id="SSF100920">
    <property type="entry name" value="Heat shock protein 70kD (HSP70), peptide-binding domain"/>
    <property type="match status" value="1"/>
</dbReference>
<protein>
    <submittedName>
        <fullName evidence="3">Heat shock protein 70 family</fullName>
    </submittedName>
</protein>
<dbReference type="PANTHER" id="PTHR19375">
    <property type="entry name" value="HEAT SHOCK PROTEIN 70KDA"/>
    <property type="match status" value="1"/>
</dbReference>
<evidence type="ECO:0000256" key="2">
    <source>
        <dbReference type="ARBA" id="ARBA00022840"/>
    </source>
</evidence>
<reference evidence="3 4" key="1">
    <citation type="submission" date="2023-12" db="EMBL/GenBank/DDBJ databases">
        <title>A high-quality genome assembly for Dillenia turbinata (Dilleniales).</title>
        <authorList>
            <person name="Chanderbali A."/>
        </authorList>
    </citation>
    <scope>NUCLEOTIDE SEQUENCE [LARGE SCALE GENOMIC DNA]</scope>
    <source>
        <strain evidence="3">LSX21</strain>
        <tissue evidence="3">Leaf</tissue>
    </source>
</reference>
<keyword evidence="4" id="KW-1185">Reference proteome</keyword>
<dbReference type="EMBL" id="JBAMMX010000004">
    <property type="protein sequence ID" value="KAK6942754.1"/>
    <property type="molecule type" value="Genomic_DNA"/>
</dbReference>
<evidence type="ECO:0000313" key="4">
    <source>
        <dbReference type="Proteomes" id="UP001370490"/>
    </source>
</evidence>
<sequence length="276" mass="31124">MDIDEIVLVGGSTHIPKIQQLLKDLFDGKEPNKGINPDEAEAYGAAVQGGILSGEGGKQTKVETIGKKRDKVIPRNTTIPARRHGIFTTTEDNQTIVDFMVFEGESSSTKDCHKLGQFQLTGIQCAPKGVPKLEVTFEIDANSILNGSGQGNKELSVNCHKNDKRGRLTKEEIERMVKEAEQFAEEDRIARERIDSKNELETYLYDKKSIIDDMKLRVNRISSQGKKRIETTLEEAFEWLDVNPNAVKEDYEKKMKEVEVVWNLVIQKAKSPMKKC</sequence>
<dbReference type="Gene3D" id="1.20.1270.10">
    <property type="match status" value="1"/>
</dbReference>
<evidence type="ECO:0000313" key="3">
    <source>
        <dbReference type="EMBL" id="KAK6942754.1"/>
    </source>
</evidence>
<keyword evidence="1" id="KW-0547">Nucleotide-binding</keyword>
<dbReference type="GO" id="GO:0140662">
    <property type="term" value="F:ATP-dependent protein folding chaperone"/>
    <property type="evidence" value="ECO:0007669"/>
    <property type="project" value="InterPro"/>
</dbReference>
<dbReference type="Proteomes" id="UP001370490">
    <property type="component" value="Unassembled WGS sequence"/>
</dbReference>
<dbReference type="PRINTS" id="PR00301">
    <property type="entry name" value="HEATSHOCK70"/>
</dbReference>
<dbReference type="Gene3D" id="2.60.34.10">
    <property type="entry name" value="Substrate Binding Domain Of DNAk, Chain A, domain 1"/>
    <property type="match status" value="1"/>
</dbReference>
<accession>A0AAN8W3S4</accession>
<keyword evidence="2" id="KW-0067">ATP-binding</keyword>
<dbReference type="InterPro" id="IPR018181">
    <property type="entry name" value="Heat_shock_70_CS"/>
</dbReference>
<dbReference type="InterPro" id="IPR013126">
    <property type="entry name" value="Hsp_70_fam"/>
</dbReference>
<keyword evidence="3" id="KW-0346">Stress response</keyword>
<proteinExistence type="predicted"/>
<dbReference type="InterPro" id="IPR043129">
    <property type="entry name" value="ATPase_NBD"/>
</dbReference>
<dbReference type="SUPFAM" id="SSF53067">
    <property type="entry name" value="Actin-like ATPase domain"/>
    <property type="match status" value="1"/>
</dbReference>
<dbReference type="Pfam" id="PF00012">
    <property type="entry name" value="HSP70"/>
    <property type="match status" value="1"/>
</dbReference>
<dbReference type="InterPro" id="IPR029048">
    <property type="entry name" value="HSP70_C_sf"/>
</dbReference>
<evidence type="ECO:0000256" key="1">
    <source>
        <dbReference type="ARBA" id="ARBA00022741"/>
    </source>
</evidence>